<evidence type="ECO:0000313" key="3">
    <source>
        <dbReference type="EMBL" id="MBE3002334.1"/>
    </source>
</evidence>
<comment type="caution">
    <text evidence="3">The sequence shown here is derived from an EMBL/GenBank/DDBJ whole genome shotgun (WGS) entry which is preliminary data.</text>
</comment>
<gene>
    <name evidence="3" type="ORF">IDM40_27075</name>
</gene>
<dbReference type="GO" id="GO:0004519">
    <property type="term" value="F:endonuclease activity"/>
    <property type="evidence" value="ECO:0007669"/>
    <property type="project" value="UniProtKB-KW"/>
</dbReference>
<evidence type="ECO:0000259" key="2">
    <source>
        <dbReference type="SMART" id="SM00507"/>
    </source>
</evidence>
<dbReference type="Proteomes" id="UP000806528">
    <property type="component" value="Unassembled WGS sequence"/>
</dbReference>
<dbReference type="EMBL" id="JADBGI010000042">
    <property type="protein sequence ID" value="MBE3002334.1"/>
    <property type="molecule type" value="Genomic_DNA"/>
</dbReference>
<feature type="domain" description="HNH nuclease" evidence="2">
    <location>
        <begin position="92"/>
        <end position="145"/>
    </location>
</feature>
<feature type="compositionally biased region" description="Gly residues" evidence="1">
    <location>
        <begin position="159"/>
        <end position="169"/>
    </location>
</feature>
<dbReference type="Gene3D" id="1.10.30.50">
    <property type="match status" value="1"/>
</dbReference>
<accession>A0ABR9PES1</accession>
<dbReference type="CDD" id="cd00085">
    <property type="entry name" value="HNHc"/>
    <property type="match status" value="1"/>
</dbReference>
<keyword evidence="3" id="KW-0255">Endonuclease</keyword>
<sequence>PGAEPGPDPGGGDGATNTNTGPPSATTDFPGYSGFPGVPVSSGVAVTEDGNVLALSAVRAMAPTAQIRRLIFDDRTGLPLDLGRAHRLAPGYLRTAAFAGHTTCAWSGGCDVPVSQCEADHITEFSHGGETKATNLQPLCSTHNRAKYRRSNGKNPTGGAEGGAHGGSGAEVTDAANADDG</sequence>
<keyword evidence="3" id="KW-0540">Nuclease</keyword>
<dbReference type="Pfam" id="PF01844">
    <property type="entry name" value="HNH"/>
    <property type="match status" value="1"/>
</dbReference>
<proteinExistence type="predicted"/>
<name>A0ABR9PES1_9ACTN</name>
<keyword evidence="3" id="KW-0378">Hydrolase</keyword>
<protein>
    <submittedName>
        <fullName evidence="3">HNH endonuclease</fullName>
    </submittedName>
</protein>
<evidence type="ECO:0000313" key="4">
    <source>
        <dbReference type="Proteomes" id="UP000806528"/>
    </source>
</evidence>
<organism evidence="3 4">
    <name type="scientific">Nocardiopsis coralli</name>
    <dbReference type="NCBI Taxonomy" id="2772213"/>
    <lineage>
        <taxon>Bacteria</taxon>
        <taxon>Bacillati</taxon>
        <taxon>Actinomycetota</taxon>
        <taxon>Actinomycetes</taxon>
        <taxon>Streptosporangiales</taxon>
        <taxon>Nocardiopsidaceae</taxon>
        <taxon>Nocardiopsis</taxon>
    </lineage>
</organism>
<evidence type="ECO:0000256" key="1">
    <source>
        <dbReference type="SAM" id="MobiDB-lite"/>
    </source>
</evidence>
<dbReference type="InterPro" id="IPR003615">
    <property type="entry name" value="HNH_nuc"/>
</dbReference>
<feature type="region of interest" description="Disordered" evidence="1">
    <location>
        <begin position="1"/>
        <end position="33"/>
    </location>
</feature>
<feature type="region of interest" description="Disordered" evidence="1">
    <location>
        <begin position="147"/>
        <end position="181"/>
    </location>
</feature>
<feature type="non-terminal residue" evidence="3">
    <location>
        <position position="1"/>
    </location>
</feature>
<keyword evidence="4" id="KW-1185">Reference proteome</keyword>
<dbReference type="InterPro" id="IPR002711">
    <property type="entry name" value="HNH"/>
</dbReference>
<dbReference type="RefSeq" id="WP_193124921.1">
    <property type="nucleotide sequence ID" value="NZ_JADBGI010000042.1"/>
</dbReference>
<reference evidence="3 4" key="1">
    <citation type="submission" date="2020-09" db="EMBL/GenBank/DDBJ databases">
        <title>Diversity and distribution of actinomycetes associated with coral in the coast of Hainan.</title>
        <authorList>
            <person name="Li F."/>
        </authorList>
    </citation>
    <scope>NUCLEOTIDE SEQUENCE [LARGE SCALE GENOMIC DNA]</scope>
    <source>
        <strain evidence="3 4">HNM0947</strain>
    </source>
</reference>
<dbReference type="SMART" id="SM00507">
    <property type="entry name" value="HNHc"/>
    <property type="match status" value="1"/>
</dbReference>